<dbReference type="InterPro" id="IPR016181">
    <property type="entry name" value="Acyl_CoA_acyltransferase"/>
</dbReference>
<evidence type="ECO:0000259" key="3">
    <source>
        <dbReference type="PROSITE" id="PS51186"/>
    </source>
</evidence>
<dbReference type="EMBL" id="NJGD01000001">
    <property type="protein sequence ID" value="PJR17123.1"/>
    <property type="molecule type" value="Genomic_DNA"/>
</dbReference>
<accession>A0A2J0Z9D5</accession>
<sequence>MSLTDYFTRRAEFDIFALEEADLGAAAALHRQRFAAAWSDGEIHGLLSQETVFGFVARQTNANGMFRPAFGGFVLSRAVAGEAEILTIGVDPRYARSGLGWRLMQAAMREAAVKGAEALFLEVDETNQAAIGLYGKLGFRKVGERKAYYQARPDERSAALVMRLDLR</sequence>
<dbReference type="Proteomes" id="UP000231987">
    <property type="component" value="Unassembled WGS sequence"/>
</dbReference>
<feature type="domain" description="N-acetyltransferase" evidence="3">
    <location>
        <begin position="13"/>
        <end position="167"/>
    </location>
</feature>
<dbReference type="AlphaFoldDB" id="A0A2J0Z9D5"/>
<dbReference type="PANTHER" id="PTHR43420:SF44">
    <property type="entry name" value="ACETYLTRANSFERASE YPEA"/>
    <property type="match status" value="1"/>
</dbReference>
<proteinExistence type="predicted"/>
<dbReference type="PROSITE" id="PS51186">
    <property type="entry name" value="GNAT"/>
    <property type="match status" value="1"/>
</dbReference>
<evidence type="ECO:0000256" key="1">
    <source>
        <dbReference type="ARBA" id="ARBA00022679"/>
    </source>
</evidence>
<keyword evidence="1 4" id="KW-0808">Transferase</keyword>
<evidence type="ECO:0000256" key="2">
    <source>
        <dbReference type="ARBA" id="ARBA00023315"/>
    </source>
</evidence>
<organism evidence="4 5">
    <name type="scientific">Rhizobium meliloti</name>
    <name type="common">Ensifer meliloti</name>
    <name type="synonym">Sinorhizobium meliloti</name>
    <dbReference type="NCBI Taxonomy" id="382"/>
    <lineage>
        <taxon>Bacteria</taxon>
        <taxon>Pseudomonadati</taxon>
        <taxon>Pseudomonadota</taxon>
        <taxon>Alphaproteobacteria</taxon>
        <taxon>Hyphomicrobiales</taxon>
        <taxon>Rhizobiaceae</taxon>
        <taxon>Sinorhizobium/Ensifer group</taxon>
        <taxon>Sinorhizobium</taxon>
    </lineage>
</organism>
<dbReference type="PANTHER" id="PTHR43420">
    <property type="entry name" value="ACETYLTRANSFERASE"/>
    <property type="match status" value="1"/>
</dbReference>
<protein>
    <submittedName>
        <fullName evidence="4">Ribosomal-protein-alanine acetyltransferase</fullName>
    </submittedName>
</protein>
<dbReference type="GO" id="GO:0016747">
    <property type="term" value="F:acyltransferase activity, transferring groups other than amino-acyl groups"/>
    <property type="evidence" value="ECO:0007669"/>
    <property type="project" value="InterPro"/>
</dbReference>
<dbReference type="InterPro" id="IPR000182">
    <property type="entry name" value="GNAT_dom"/>
</dbReference>
<dbReference type="InterPro" id="IPR050680">
    <property type="entry name" value="YpeA/RimI_acetyltransf"/>
</dbReference>
<dbReference type="Gene3D" id="3.40.630.30">
    <property type="match status" value="1"/>
</dbReference>
<comment type="caution">
    <text evidence="4">The sequence shown here is derived from an EMBL/GenBank/DDBJ whole genome shotgun (WGS) entry which is preliminary data.</text>
</comment>
<gene>
    <name evidence="4" type="ORF">CEJ86_02800</name>
</gene>
<evidence type="ECO:0000313" key="4">
    <source>
        <dbReference type="EMBL" id="PJR17123.1"/>
    </source>
</evidence>
<dbReference type="SUPFAM" id="SSF55729">
    <property type="entry name" value="Acyl-CoA N-acyltransferases (Nat)"/>
    <property type="match status" value="1"/>
</dbReference>
<keyword evidence="2" id="KW-0012">Acyltransferase</keyword>
<name>A0A2J0Z9D5_RHIML</name>
<dbReference type="Pfam" id="PF00583">
    <property type="entry name" value="Acetyltransf_1"/>
    <property type="match status" value="1"/>
</dbReference>
<evidence type="ECO:0000313" key="5">
    <source>
        <dbReference type="Proteomes" id="UP000231987"/>
    </source>
</evidence>
<dbReference type="RefSeq" id="WP_100669757.1">
    <property type="nucleotide sequence ID" value="NZ_NJGD01000001.1"/>
</dbReference>
<dbReference type="CDD" id="cd04301">
    <property type="entry name" value="NAT_SF"/>
    <property type="match status" value="1"/>
</dbReference>
<reference evidence="4 5" key="1">
    <citation type="submission" date="2017-06" db="EMBL/GenBank/DDBJ databases">
        <title>Ensifer strains isolated from leguminous trees and herbs display diverse denitrification phenotypes with some acting as strong N2O sinks.</title>
        <authorList>
            <person name="Woliy K."/>
            <person name="Mania D."/>
            <person name="Bakken L.R."/>
            <person name="Frostegard A."/>
        </authorList>
    </citation>
    <scope>NUCLEOTIDE SEQUENCE [LARGE SCALE GENOMIC DNA]</scope>
    <source>
        <strain evidence="4 5">AC50a</strain>
    </source>
</reference>